<evidence type="ECO:0000256" key="3">
    <source>
        <dbReference type="ARBA" id="ARBA00022679"/>
    </source>
</evidence>
<dbReference type="PIRSF" id="PIRSF000410">
    <property type="entry name" value="CheR"/>
    <property type="match status" value="1"/>
</dbReference>
<keyword evidence="4 5" id="KW-0949">S-adenosyl-L-methionine</keyword>
<keyword evidence="2 5" id="KW-0489">Methyltransferase</keyword>
<dbReference type="Gene3D" id="3.40.50.150">
    <property type="entry name" value="Vaccinia Virus protein VP39"/>
    <property type="match status" value="1"/>
</dbReference>
<dbReference type="SUPFAM" id="SSF53335">
    <property type="entry name" value="S-adenosyl-L-methionine-dependent methyltransferases"/>
    <property type="match status" value="1"/>
</dbReference>
<dbReference type="InterPro" id="IPR036804">
    <property type="entry name" value="CheR_N_sf"/>
</dbReference>
<dbReference type="EMBL" id="BAABWH010000008">
    <property type="protein sequence ID" value="GAA6146538.1"/>
    <property type="molecule type" value="Genomic_DNA"/>
</dbReference>
<dbReference type="SMART" id="SM00138">
    <property type="entry name" value="MeTrc"/>
    <property type="match status" value="1"/>
</dbReference>
<dbReference type="Pfam" id="PF03705">
    <property type="entry name" value="CheR_N"/>
    <property type="match status" value="1"/>
</dbReference>
<dbReference type="InterPro" id="IPR029063">
    <property type="entry name" value="SAM-dependent_MTases_sf"/>
</dbReference>
<dbReference type="Proteomes" id="UP001481413">
    <property type="component" value="Unassembled WGS sequence"/>
</dbReference>
<evidence type="ECO:0000256" key="5">
    <source>
        <dbReference type="PIRNR" id="PIRNR000410"/>
    </source>
</evidence>
<comment type="caution">
    <text evidence="7">The sequence shown here is derived from an EMBL/GenBank/DDBJ whole genome shotgun (WGS) entry which is preliminary data.</text>
</comment>
<dbReference type="PRINTS" id="PR00996">
    <property type="entry name" value="CHERMTFRASE"/>
</dbReference>
<organism evidence="7 8">
    <name type="scientific">Thalassolituus maritimus</name>
    <dbReference type="NCBI Taxonomy" id="484498"/>
    <lineage>
        <taxon>Bacteria</taxon>
        <taxon>Pseudomonadati</taxon>
        <taxon>Pseudomonadota</taxon>
        <taxon>Gammaproteobacteria</taxon>
        <taxon>Oceanospirillales</taxon>
        <taxon>Oceanospirillaceae</taxon>
        <taxon>Thalassolituus</taxon>
    </lineage>
</organism>
<protein>
    <recommendedName>
        <fullName evidence="5">Chemotaxis protein methyltransferase</fullName>
        <ecNumber evidence="5">2.1.1.80</ecNumber>
    </recommendedName>
</protein>
<comment type="function">
    <text evidence="5">Methylation of the membrane-bound methyl-accepting chemotaxis proteins (MCP) to form gamma-glutamyl methyl ester residues in MCP.</text>
</comment>
<dbReference type="PANTHER" id="PTHR24422:SF19">
    <property type="entry name" value="CHEMOTAXIS PROTEIN METHYLTRANSFERASE"/>
    <property type="match status" value="1"/>
</dbReference>
<name>A0ABQ0A2B1_9GAMM</name>
<dbReference type="PANTHER" id="PTHR24422">
    <property type="entry name" value="CHEMOTAXIS PROTEIN METHYLTRANSFERASE"/>
    <property type="match status" value="1"/>
</dbReference>
<evidence type="ECO:0000256" key="1">
    <source>
        <dbReference type="ARBA" id="ARBA00001541"/>
    </source>
</evidence>
<feature type="domain" description="CheR-type methyltransferase" evidence="6">
    <location>
        <begin position="12"/>
        <end position="283"/>
    </location>
</feature>
<reference evidence="7 8" key="1">
    <citation type="submission" date="2024-04" db="EMBL/GenBank/DDBJ databases">
        <title>Draft genome sequence of Thalassolituus maritimus NBRC 116585.</title>
        <authorList>
            <person name="Miyakawa T."/>
            <person name="Kusuya Y."/>
            <person name="Miura T."/>
        </authorList>
    </citation>
    <scope>NUCLEOTIDE SEQUENCE [LARGE SCALE GENOMIC DNA]</scope>
    <source>
        <strain evidence="7 8">5NW40-0001</strain>
    </source>
</reference>
<evidence type="ECO:0000256" key="4">
    <source>
        <dbReference type="ARBA" id="ARBA00022691"/>
    </source>
</evidence>
<dbReference type="InterPro" id="IPR022642">
    <property type="entry name" value="CheR_C"/>
</dbReference>
<evidence type="ECO:0000256" key="2">
    <source>
        <dbReference type="ARBA" id="ARBA00022603"/>
    </source>
</evidence>
<gene>
    <name evidence="7" type="ORF">NBRC116585_26560</name>
</gene>
<dbReference type="RefSeq" id="WP_353295759.1">
    <property type="nucleotide sequence ID" value="NZ_BAABWH010000008.1"/>
</dbReference>
<evidence type="ECO:0000313" key="8">
    <source>
        <dbReference type="Proteomes" id="UP001481413"/>
    </source>
</evidence>
<dbReference type="InterPro" id="IPR000780">
    <property type="entry name" value="CheR_MeTrfase"/>
</dbReference>
<proteinExistence type="predicted"/>
<evidence type="ECO:0000313" key="7">
    <source>
        <dbReference type="EMBL" id="GAA6146538.1"/>
    </source>
</evidence>
<keyword evidence="3 5" id="KW-0808">Transferase</keyword>
<dbReference type="InterPro" id="IPR022641">
    <property type="entry name" value="CheR_N"/>
</dbReference>
<sequence length="283" mass="32767">MNVHVAGKPLLGDDKEFLMTERDFDEIADLALKHTGIVLGRHKANMVYGRIARRLRQLKYSTFADYLEYLREHFSEESTNFINLITTNLTSFYREPHHFDFLNETVIPELKRKTDKKIRIWSSGCSIGQEAYTIAFTMAEAHLAASYDLKILATDLDSNVVQTGSEGIYPADNLMSVPDEVVEKYFERSRDGNQVRVKKSMRDLVHFKRLNLLESWPMKGKFDVIFCRNVVIYFNRDTQKTLFNRYADYLPTGGYLIIGHSESLNGLTDRFKSVGNTVYQKVY</sequence>
<keyword evidence="8" id="KW-1185">Reference proteome</keyword>
<dbReference type="EC" id="2.1.1.80" evidence="5"/>
<accession>A0ABQ0A2B1</accession>
<dbReference type="Gene3D" id="1.10.155.10">
    <property type="entry name" value="Chemotaxis receptor methyltransferase CheR, N-terminal domain"/>
    <property type="match status" value="1"/>
</dbReference>
<dbReference type="Pfam" id="PF01739">
    <property type="entry name" value="CheR"/>
    <property type="match status" value="1"/>
</dbReference>
<dbReference type="InterPro" id="IPR050903">
    <property type="entry name" value="Bact_Chemotaxis_MeTrfase"/>
</dbReference>
<dbReference type="InterPro" id="IPR026024">
    <property type="entry name" value="Chemotaxis_MeTrfase_CheR"/>
</dbReference>
<dbReference type="SUPFAM" id="SSF47757">
    <property type="entry name" value="Chemotaxis receptor methyltransferase CheR, N-terminal domain"/>
    <property type="match status" value="1"/>
</dbReference>
<evidence type="ECO:0000259" key="6">
    <source>
        <dbReference type="PROSITE" id="PS50123"/>
    </source>
</evidence>
<dbReference type="PROSITE" id="PS50123">
    <property type="entry name" value="CHER"/>
    <property type="match status" value="1"/>
</dbReference>
<comment type="catalytic activity">
    <reaction evidence="1 5">
        <text>L-glutamyl-[protein] + S-adenosyl-L-methionine = [protein]-L-glutamate 5-O-methyl ester + S-adenosyl-L-homocysteine</text>
        <dbReference type="Rhea" id="RHEA:24452"/>
        <dbReference type="Rhea" id="RHEA-COMP:10208"/>
        <dbReference type="Rhea" id="RHEA-COMP:10311"/>
        <dbReference type="ChEBI" id="CHEBI:29973"/>
        <dbReference type="ChEBI" id="CHEBI:57856"/>
        <dbReference type="ChEBI" id="CHEBI:59789"/>
        <dbReference type="ChEBI" id="CHEBI:82795"/>
        <dbReference type="EC" id="2.1.1.80"/>
    </reaction>
</comment>